<name>A0A3P7NX67_DIBLA</name>
<dbReference type="Gene3D" id="3.10.10.10">
    <property type="entry name" value="HIV Type 1 Reverse Transcriptase, subunit A, domain 1"/>
    <property type="match status" value="1"/>
</dbReference>
<dbReference type="EMBL" id="UYRU01048576">
    <property type="protein sequence ID" value="VDN10156.1"/>
    <property type="molecule type" value="Genomic_DNA"/>
</dbReference>
<evidence type="ECO:0000313" key="1">
    <source>
        <dbReference type="EMBL" id="VDN10156.1"/>
    </source>
</evidence>
<evidence type="ECO:0008006" key="3">
    <source>
        <dbReference type="Google" id="ProtNLM"/>
    </source>
</evidence>
<dbReference type="SUPFAM" id="SSF56672">
    <property type="entry name" value="DNA/RNA polymerases"/>
    <property type="match status" value="1"/>
</dbReference>
<organism evidence="1 2">
    <name type="scientific">Dibothriocephalus latus</name>
    <name type="common">Fish tapeworm</name>
    <name type="synonym">Diphyllobothrium latum</name>
    <dbReference type="NCBI Taxonomy" id="60516"/>
    <lineage>
        <taxon>Eukaryota</taxon>
        <taxon>Metazoa</taxon>
        <taxon>Spiralia</taxon>
        <taxon>Lophotrochozoa</taxon>
        <taxon>Platyhelminthes</taxon>
        <taxon>Cestoda</taxon>
        <taxon>Eucestoda</taxon>
        <taxon>Diphyllobothriidea</taxon>
        <taxon>Diphyllobothriidae</taxon>
        <taxon>Dibothriocephalus</taxon>
    </lineage>
</organism>
<proteinExistence type="predicted"/>
<accession>A0A3P7NX67</accession>
<reference evidence="1 2" key="1">
    <citation type="submission" date="2018-11" db="EMBL/GenBank/DDBJ databases">
        <authorList>
            <consortium name="Pathogen Informatics"/>
        </authorList>
    </citation>
    <scope>NUCLEOTIDE SEQUENCE [LARGE SCALE GENOMIC DNA]</scope>
</reference>
<evidence type="ECO:0000313" key="2">
    <source>
        <dbReference type="Proteomes" id="UP000281553"/>
    </source>
</evidence>
<protein>
    <recommendedName>
        <fullName evidence="3">Reverse transcriptase domain-containing protein</fullName>
    </recommendedName>
</protein>
<gene>
    <name evidence="1" type="ORF">DILT_LOCUS5987</name>
</gene>
<dbReference type="AlphaFoldDB" id="A0A3P7NX67"/>
<dbReference type="InterPro" id="IPR043502">
    <property type="entry name" value="DNA/RNA_pol_sf"/>
</dbReference>
<keyword evidence="2" id="KW-1185">Reference proteome</keyword>
<sequence>MAHYRALKNTLLQFPNVFTWAGQPIGRIGMVQHEIITDTARPQRQPARRIPVHYQTELNDIILDLLSQGIIESSNSPWAAPRLDSVVNPPNAVEAKSACGSLHKGDMWMQMTKRMSPVRFGQRQFEKPIA</sequence>
<dbReference type="Proteomes" id="UP000281553">
    <property type="component" value="Unassembled WGS sequence"/>
</dbReference>
<dbReference type="OrthoDB" id="10066870at2759"/>